<organism evidence="2 3">
    <name type="scientific">Muraenolepis orangiensis</name>
    <name type="common">Patagonian moray cod</name>
    <dbReference type="NCBI Taxonomy" id="630683"/>
    <lineage>
        <taxon>Eukaryota</taxon>
        <taxon>Metazoa</taxon>
        <taxon>Chordata</taxon>
        <taxon>Craniata</taxon>
        <taxon>Vertebrata</taxon>
        <taxon>Euteleostomi</taxon>
        <taxon>Actinopterygii</taxon>
        <taxon>Neopterygii</taxon>
        <taxon>Teleostei</taxon>
        <taxon>Neoteleostei</taxon>
        <taxon>Acanthomorphata</taxon>
        <taxon>Zeiogadaria</taxon>
        <taxon>Gadariae</taxon>
        <taxon>Gadiformes</taxon>
        <taxon>Muraenolepidoidei</taxon>
        <taxon>Muraenolepididae</taxon>
        <taxon>Muraenolepis</taxon>
    </lineage>
</organism>
<dbReference type="EMBL" id="JANIIK010000038">
    <property type="protein sequence ID" value="KAJ3610441.1"/>
    <property type="molecule type" value="Genomic_DNA"/>
</dbReference>
<feature type="compositionally biased region" description="Basic and acidic residues" evidence="1">
    <location>
        <begin position="59"/>
        <end position="86"/>
    </location>
</feature>
<reference evidence="2" key="1">
    <citation type="submission" date="2022-07" db="EMBL/GenBank/DDBJ databases">
        <title>Chromosome-level genome of Muraenolepis orangiensis.</title>
        <authorList>
            <person name="Kim J."/>
        </authorList>
    </citation>
    <scope>NUCLEOTIDE SEQUENCE</scope>
    <source>
        <strain evidence="2">KU_S4_2022</strain>
        <tissue evidence="2">Muscle</tissue>
    </source>
</reference>
<dbReference type="AlphaFoldDB" id="A0A9Q0ER68"/>
<evidence type="ECO:0000313" key="2">
    <source>
        <dbReference type="EMBL" id="KAJ3610441.1"/>
    </source>
</evidence>
<feature type="compositionally biased region" description="Basic and acidic residues" evidence="1">
    <location>
        <begin position="13"/>
        <end position="28"/>
    </location>
</feature>
<name>A0A9Q0ER68_9TELE</name>
<sequence>MGSRQLSRQHPRAKGDGESRAVPKRSEFIRSQPEGLTRKSQLKCASKDATSFTGAVGGRCRDQMEAEVSRLEEEIHPGHPEADTKS</sequence>
<protein>
    <submittedName>
        <fullName evidence="2">Uncharacterized protein</fullName>
    </submittedName>
</protein>
<comment type="caution">
    <text evidence="2">The sequence shown here is derived from an EMBL/GenBank/DDBJ whole genome shotgun (WGS) entry which is preliminary data.</text>
</comment>
<evidence type="ECO:0000313" key="3">
    <source>
        <dbReference type="Proteomes" id="UP001148018"/>
    </source>
</evidence>
<evidence type="ECO:0000256" key="1">
    <source>
        <dbReference type="SAM" id="MobiDB-lite"/>
    </source>
</evidence>
<dbReference type="Proteomes" id="UP001148018">
    <property type="component" value="Unassembled WGS sequence"/>
</dbReference>
<gene>
    <name evidence="2" type="ORF">NHX12_022533</name>
</gene>
<keyword evidence="3" id="KW-1185">Reference proteome</keyword>
<proteinExistence type="predicted"/>
<feature type="region of interest" description="Disordered" evidence="1">
    <location>
        <begin position="1"/>
        <end position="86"/>
    </location>
</feature>
<accession>A0A9Q0ER68</accession>